<evidence type="ECO:0000256" key="1">
    <source>
        <dbReference type="SAM" id="MobiDB-lite"/>
    </source>
</evidence>
<feature type="region of interest" description="Disordered" evidence="1">
    <location>
        <begin position="38"/>
        <end position="70"/>
    </location>
</feature>
<feature type="compositionally biased region" description="Basic and acidic residues" evidence="1">
    <location>
        <begin position="54"/>
        <end position="70"/>
    </location>
</feature>
<feature type="chain" id="PRO_5043590524" description="DUF7491 domain-containing protein" evidence="2">
    <location>
        <begin position="20"/>
        <end position="70"/>
    </location>
</feature>
<evidence type="ECO:0000259" key="3">
    <source>
        <dbReference type="Pfam" id="PF24319"/>
    </source>
</evidence>
<keyword evidence="2" id="KW-0732">Signal</keyword>
<organism evidence="4 5">
    <name type="scientific">Staphylococcus gallinarum</name>
    <dbReference type="NCBI Taxonomy" id="1293"/>
    <lineage>
        <taxon>Bacteria</taxon>
        <taxon>Bacillati</taxon>
        <taxon>Bacillota</taxon>
        <taxon>Bacilli</taxon>
        <taxon>Bacillales</taxon>
        <taxon>Staphylococcaceae</taxon>
        <taxon>Staphylococcus</taxon>
    </lineage>
</organism>
<dbReference type="Pfam" id="PF24319">
    <property type="entry name" value="DUF7491"/>
    <property type="match status" value="1"/>
</dbReference>
<feature type="signal peptide" evidence="2">
    <location>
        <begin position="1"/>
        <end position="19"/>
    </location>
</feature>
<reference evidence="4 5" key="1">
    <citation type="journal article" date="2016" name="Front. Microbiol.">
        <title>Comprehensive Phylogenetic Analysis of Bovine Non-aureus Staphylococci Species Based on Whole-Genome Sequencing.</title>
        <authorList>
            <person name="Naushad S."/>
            <person name="Barkema H.W."/>
            <person name="Luby C."/>
            <person name="Condas L.A."/>
            <person name="Nobrega D.B."/>
            <person name="Carson D.A."/>
            <person name="De Buck J."/>
        </authorList>
    </citation>
    <scope>NUCLEOTIDE SEQUENCE [LARGE SCALE GENOMIC DNA]</scope>
    <source>
        <strain evidence="4 5">SNUC 1388</strain>
    </source>
</reference>
<dbReference type="Proteomes" id="UP000283576">
    <property type="component" value="Unassembled WGS sequence"/>
</dbReference>
<sequence length="70" mass="7898">MKKCLALILASTLALTACGKSDEKAALEKDVKKLEKDNKSLKEQKEKLKKQHDKLKDKSKDLEKEINADT</sequence>
<accession>A0A2T4SW76</accession>
<gene>
    <name evidence="4" type="ORF">BUZ01_07955</name>
</gene>
<name>A0A2T4SW76_STAGA</name>
<dbReference type="RefSeq" id="WP_107589954.1">
    <property type="nucleotide sequence ID" value="NZ_JAIBNU010000004.1"/>
</dbReference>
<dbReference type="EMBL" id="QXRZ01000004">
    <property type="protein sequence ID" value="RIL42786.1"/>
    <property type="molecule type" value="Genomic_DNA"/>
</dbReference>
<protein>
    <recommendedName>
        <fullName evidence="3">DUF7491 domain-containing protein</fullName>
    </recommendedName>
</protein>
<feature type="domain" description="DUF7491" evidence="3">
    <location>
        <begin position="20"/>
        <end position="68"/>
    </location>
</feature>
<dbReference type="AlphaFoldDB" id="A0A2T4SW76"/>
<dbReference type="NCBIfam" id="NF047408">
    <property type="entry name" value="SA0632_fam_LP"/>
    <property type="match status" value="1"/>
</dbReference>
<dbReference type="InterPro" id="IPR055914">
    <property type="entry name" value="DUF7491"/>
</dbReference>
<evidence type="ECO:0000313" key="5">
    <source>
        <dbReference type="Proteomes" id="UP000283576"/>
    </source>
</evidence>
<dbReference type="PROSITE" id="PS51257">
    <property type="entry name" value="PROKAR_LIPOPROTEIN"/>
    <property type="match status" value="1"/>
</dbReference>
<proteinExistence type="predicted"/>
<evidence type="ECO:0000256" key="2">
    <source>
        <dbReference type="SAM" id="SignalP"/>
    </source>
</evidence>
<evidence type="ECO:0000313" key="4">
    <source>
        <dbReference type="EMBL" id="RIL42786.1"/>
    </source>
</evidence>
<comment type="caution">
    <text evidence="4">The sequence shown here is derived from an EMBL/GenBank/DDBJ whole genome shotgun (WGS) entry which is preliminary data.</text>
</comment>